<dbReference type="Proteomes" id="UP001190700">
    <property type="component" value="Unassembled WGS sequence"/>
</dbReference>
<dbReference type="EMBL" id="LGRX02011880">
    <property type="protein sequence ID" value="KAK3268342.1"/>
    <property type="molecule type" value="Genomic_DNA"/>
</dbReference>
<feature type="compositionally biased region" description="Basic and acidic residues" evidence="1">
    <location>
        <begin position="642"/>
        <end position="673"/>
    </location>
</feature>
<proteinExistence type="predicted"/>
<gene>
    <name evidence="2" type="ORF">CYMTET_23145</name>
</gene>
<accession>A0AAE0FYH7</accession>
<name>A0AAE0FYH7_9CHLO</name>
<dbReference type="AlphaFoldDB" id="A0AAE0FYH7"/>
<protein>
    <submittedName>
        <fullName evidence="2">Uncharacterized protein</fullName>
    </submittedName>
</protein>
<feature type="region of interest" description="Disordered" evidence="1">
    <location>
        <begin position="569"/>
        <end position="697"/>
    </location>
</feature>
<feature type="compositionally biased region" description="Basic and acidic residues" evidence="1">
    <location>
        <begin position="687"/>
        <end position="697"/>
    </location>
</feature>
<evidence type="ECO:0000313" key="3">
    <source>
        <dbReference type="Proteomes" id="UP001190700"/>
    </source>
</evidence>
<sequence>MDAGPRVPTLRFESLPESTPTFATGSETCRVNSTYSESARRGSLTDRTDLTSSHFTLPRLHSAATAPDKGWRAHSSCLFSKHSMLDGGCDCMKRRIRAATGYMPDAQIVKDVVDVQKAAELPRTIGLAGGPPGLRFDVLRKADKIRSDAAAVDSLDRRVHMAMIDTQRSAREKFTSNEGLTPARVIKERAAWGKRYAKASKKVRKAKETYELTQEEQKREAWEKVELRLEEVSAGLHLKRQRQQTDRAVHTAMALAARLRTVLVALAAKRDQKREFSAALLIQRAYRAVFKKFRLARIAEKIQQLQEADKVERSVKIIQRTLRASIFDPDKKYEKQCEYAEVLLTFVEHVAKTNFMKRTVQRLMKATYAIQKAFKAFSVRSHARRRLMLVQWSRYERHQLMLKSYRNSNTQQLSSKNLSPQILYEMAMFKGASISRVSHSVKCLVIEAACQLRMQKLKKDTDVYIRKMEKLMPGWTSRMNSLEMKLALLPEMANMVRKKMEAMPKWQYELRPDELLGLQMVGQQMQEVVTHNAPIIGLELMSPQQMKVALCNLNMRVWRSAYLALSNERPASTSPNTTSSVTWAPGESGATTPRAPRESVATTPRAPRESSATTPRAPRESSVRVPRQSIMRTPRQSARDAPPAHEPMRAPRESRSPRSTPKEGSQREVKLLDPIKFPKASSNGLPKVKELSPRKASEAELNKFGVKNYDPMWANDLKSAILYGPPVVLATMPAKPEEKKVAANPPSPRKMMRKVAFKQKPLNNLVDVS</sequence>
<organism evidence="2 3">
    <name type="scientific">Cymbomonas tetramitiformis</name>
    <dbReference type="NCBI Taxonomy" id="36881"/>
    <lineage>
        <taxon>Eukaryota</taxon>
        <taxon>Viridiplantae</taxon>
        <taxon>Chlorophyta</taxon>
        <taxon>Pyramimonadophyceae</taxon>
        <taxon>Pyramimonadales</taxon>
        <taxon>Pyramimonadaceae</taxon>
        <taxon>Cymbomonas</taxon>
    </lineage>
</organism>
<reference evidence="2 3" key="1">
    <citation type="journal article" date="2015" name="Genome Biol. Evol.">
        <title>Comparative Genomics of a Bacterivorous Green Alga Reveals Evolutionary Causalities and Consequences of Phago-Mixotrophic Mode of Nutrition.</title>
        <authorList>
            <person name="Burns J.A."/>
            <person name="Paasch A."/>
            <person name="Narechania A."/>
            <person name="Kim E."/>
        </authorList>
    </citation>
    <scope>NUCLEOTIDE SEQUENCE [LARGE SCALE GENOMIC DNA]</scope>
    <source>
        <strain evidence="2 3">PLY_AMNH</strain>
    </source>
</reference>
<feature type="compositionally biased region" description="Polar residues" evidence="1">
    <location>
        <begin position="16"/>
        <end position="26"/>
    </location>
</feature>
<comment type="caution">
    <text evidence="2">The sequence shown here is derived from an EMBL/GenBank/DDBJ whole genome shotgun (WGS) entry which is preliminary data.</text>
</comment>
<feature type="compositionally biased region" description="Polar residues" evidence="1">
    <location>
        <begin position="569"/>
        <end position="582"/>
    </location>
</feature>
<feature type="region of interest" description="Disordered" evidence="1">
    <location>
        <begin position="1"/>
        <end position="26"/>
    </location>
</feature>
<evidence type="ECO:0000313" key="2">
    <source>
        <dbReference type="EMBL" id="KAK3268342.1"/>
    </source>
</evidence>
<keyword evidence="3" id="KW-1185">Reference proteome</keyword>
<evidence type="ECO:0000256" key="1">
    <source>
        <dbReference type="SAM" id="MobiDB-lite"/>
    </source>
</evidence>